<dbReference type="GO" id="GO:0008233">
    <property type="term" value="F:peptidase activity"/>
    <property type="evidence" value="ECO:0007669"/>
    <property type="project" value="UniProtKB-KW"/>
</dbReference>
<comment type="similarity">
    <text evidence="1">Belongs to the peptidase A31 family.</text>
</comment>
<evidence type="ECO:0000256" key="1">
    <source>
        <dbReference type="ARBA" id="ARBA00006814"/>
    </source>
</evidence>
<evidence type="ECO:0000256" key="3">
    <source>
        <dbReference type="ARBA" id="ARBA00022750"/>
    </source>
</evidence>
<reference evidence="5 6" key="1">
    <citation type="submission" date="2020-07" db="EMBL/GenBank/DDBJ databases">
        <title>Transfer of Campylobacter canadensis to the novel genus Avispirillum gen. nov., that also includes two novel species recovered from migratory waterfowl: Avispirillum anseris sp. nov. and Avispirillum brantae sp. nov.</title>
        <authorList>
            <person name="Miller W.G."/>
            <person name="Chapman M.H."/>
            <person name="Yee E."/>
            <person name="Inglis G.D."/>
        </authorList>
    </citation>
    <scope>NUCLEOTIDE SEQUENCE [LARGE SCALE GENOMIC DNA]</scope>
    <source>
        <strain evidence="5 6">L283</strain>
    </source>
</reference>
<dbReference type="PANTHER" id="PTHR30302:SF1">
    <property type="entry name" value="HYDROGENASE 2 MATURATION PROTEASE"/>
    <property type="match status" value="1"/>
</dbReference>
<gene>
    <name evidence="5" type="ORF">AVCANL283_01880</name>
</gene>
<dbReference type="Pfam" id="PF01750">
    <property type="entry name" value="HycI"/>
    <property type="match status" value="1"/>
</dbReference>
<dbReference type="Proteomes" id="UP000786183">
    <property type="component" value="Unassembled WGS sequence"/>
</dbReference>
<protein>
    <submittedName>
        <fullName evidence="5">Hydrogenase maturation protease</fullName>
    </submittedName>
</protein>
<dbReference type="PANTHER" id="PTHR30302">
    <property type="entry name" value="HYDROGENASE 1 MATURATION PROTEASE"/>
    <property type="match status" value="1"/>
</dbReference>
<accession>A0ABS7WQ20</accession>
<keyword evidence="3" id="KW-0064">Aspartyl protease</keyword>
<dbReference type="InterPro" id="IPR000671">
    <property type="entry name" value="Peptidase_A31"/>
</dbReference>
<sequence>MKILVLGIGNVLIADEGAGVYFSSWFNKNLKNKNQNIDFLDGGTMAMHLAHIIAKYDKVYVVDCINADDLKIGDVVFFDYKAIPNNVNYQGSAHELEMMMTLNFMDMLGDLPQCFILGIVPTRLMPMEFSLSADVKKAFYLMKDTLLKALKQDYKDLEFEEKVSIDEVILEYKNLGR</sequence>
<comment type="caution">
    <text evidence="5">The sequence shown here is derived from an EMBL/GenBank/DDBJ whole genome shotgun (WGS) entry which is preliminary data.</text>
</comment>
<evidence type="ECO:0000313" key="5">
    <source>
        <dbReference type="EMBL" id="MBZ7986868.1"/>
    </source>
</evidence>
<keyword evidence="6" id="KW-1185">Reference proteome</keyword>
<dbReference type="InterPro" id="IPR023430">
    <property type="entry name" value="Pept_HybD-like_dom_sf"/>
</dbReference>
<dbReference type="RefSeq" id="WP_172230775.1">
    <property type="nucleotide sequence ID" value="NZ_CP035946.1"/>
</dbReference>
<evidence type="ECO:0000313" key="6">
    <source>
        <dbReference type="Proteomes" id="UP000786183"/>
    </source>
</evidence>
<dbReference type="GO" id="GO:0006508">
    <property type="term" value="P:proteolysis"/>
    <property type="evidence" value="ECO:0007669"/>
    <property type="project" value="UniProtKB-KW"/>
</dbReference>
<dbReference type="NCBIfam" id="TIGR00072">
    <property type="entry name" value="hydrog_prot"/>
    <property type="match status" value="1"/>
</dbReference>
<organism evidence="5 6">
    <name type="scientific">Campylobacter canadensis</name>
    <dbReference type="NCBI Taxonomy" id="449520"/>
    <lineage>
        <taxon>Bacteria</taxon>
        <taxon>Pseudomonadati</taxon>
        <taxon>Campylobacterota</taxon>
        <taxon>Epsilonproteobacteria</taxon>
        <taxon>Campylobacterales</taxon>
        <taxon>Campylobacteraceae</taxon>
        <taxon>Campylobacter</taxon>
    </lineage>
</organism>
<evidence type="ECO:0000256" key="2">
    <source>
        <dbReference type="ARBA" id="ARBA00022670"/>
    </source>
</evidence>
<dbReference type="SUPFAM" id="SSF53163">
    <property type="entry name" value="HybD-like"/>
    <property type="match status" value="1"/>
</dbReference>
<name>A0ABS7WQ20_9BACT</name>
<evidence type="ECO:0000256" key="4">
    <source>
        <dbReference type="ARBA" id="ARBA00022801"/>
    </source>
</evidence>
<dbReference type="EMBL" id="JACGBB010000003">
    <property type="protein sequence ID" value="MBZ7986868.1"/>
    <property type="molecule type" value="Genomic_DNA"/>
</dbReference>
<keyword evidence="2 5" id="KW-0645">Protease</keyword>
<keyword evidence="4" id="KW-0378">Hydrolase</keyword>
<proteinExistence type="inferred from homology"/>
<dbReference type="PRINTS" id="PR00446">
    <property type="entry name" value="HYDRGNUPTAKE"/>
</dbReference>
<dbReference type="Gene3D" id="3.40.50.1450">
    <property type="entry name" value="HybD-like"/>
    <property type="match status" value="1"/>
</dbReference>